<dbReference type="PROSITE" id="PS50885">
    <property type="entry name" value="HAMP"/>
    <property type="match status" value="1"/>
</dbReference>
<dbReference type="AlphaFoldDB" id="G5IMJ1"/>
<dbReference type="GO" id="GO:0005886">
    <property type="term" value="C:plasma membrane"/>
    <property type="evidence" value="ECO:0007669"/>
    <property type="project" value="UniProtKB-SubCell"/>
</dbReference>
<keyword evidence="9" id="KW-0418">Kinase</keyword>
<dbReference type="InterPro" id="IPR050398">
    <property type="entry name" value="HssS/ArlS-like"/>
</dbReference>
<dbReference type="InterPro" id="IPR003594">
    <property type="entry name" value="HATPase_dom"/>
</dbReference>
<dbReference type="InterPro" id="IPR003660">
    <property type="entry name" value="HAMP_dom"/>
</dbReference>
<dbReference type="SMART" id="SM00304">
    <property type="entry name" value="HAMP"/>
    <property type="match status" value="1"/>
</dbReference>
<comment type="catalytic activity">
    <reaction evidence="1">
        <text>ATP + protein L-histidine = ADP + protein N-phospho-L-histidine.</text>
        <dbReference type="EC" id="2.7.13.3"/>
    </reaction>
</comment>
<dbReference type="RefSeq" id="WP_006782707.1">
    <property type="nucleotide sequence ID" value="NZ_CP040506.1"/>
</dbReference>
<keyword evidence="7 14" id="KW-0812">Transmembrane</keyword>
<keyword evidence="12" id="KW-0902">Two-component regulatory system</keyword>
<dbReference type="Proteomes" id="UP000005384">
    <property type="component" value="Unassembled WGS sequence"/>
</dbReference>
<reference evidence="17 18" key="1">
    <citation type="submission" date="2011-08" db="EMBL/GenBank/DDBJ databases">
        <title>The Genome Sequence of Clostridium hathewayi WAL-18680.</title>
        <authorList>
            <consortium name="The Broad Institute Genome Sequencing Platform"/>
            <person name="Earl A."/>
            <person name="Ward D."/>
            <person name="Feldgarden M."/>
            <person name="Gevers D."/>
            <person name="Finegold S.M."/>
            <person name="Summanen P.H."/>
            <person name="Molitoris D.R."/>
            <person name="Song M."/>
            <person name="Daigneault M."/>
            <person name="Allen-Vercoe E."/>
            <person name="Young S.K."/>
            <person name="Zeng Q."/>
            <person name="Gargeya S."/>
            <person name="Fitzgerald M."/>
            <person name="Haas B."/>
            <person name="Abouelleil A."/>
            <person name="Alvarado L."/>
            <person name="Arachchi H.M."/>
            <person name="Berlin A."/>
            <person name="Brown A."/>
            <person name="Chapman S.B."/>
            <person name="Chen Z."/>
            <person name="Dunbar C."/>
            <person name="Freedman E."/>
            <person name="Gearin G."/>
            <person name="Gellesch M."/>
            <person name="Goldberg J."/>
            <person name="Griggs A."/>
            <person name="Gujja S."/>
            <person name="Heiman D."/>
            <person name="Howarth C."/>
            <person name="Larson L."/>
            <person name="Lui A."/>
            <person name="MacDonald P.J.P."/>
            <person name="Montmayeur A."/>
            <person name="Murphy C."/>
            <person name="Neiman D."/>
            <person name="Pearson M."/>
            <person name="Priest M."/>
            <person name="Roberts A."/>
            <person name="Saif S."/>
            <person name="Shea T."/>
            <person name="Shenoy N."/>
            <person name="Sisk P."/>
            <person name="Stolte C."/>
            <person name="Sykes S."/>
            <person name="Wortman J."/>
            <person name="Nusbaum C."/>
            <person name="Birren B."/>
        </authorList>
    </citation>
    <scope>NUCLEOTIDE SEQUENCE [LARGE SCALE GENOMIC DNA]</scope>
    <source>
        <strain evidence="17 18">WAL-18680</strain>
    </source>
</reference>
<dbReference type="CDD" id="cd00082">
    <property type="entry name" value="HisKA"/>
    <property type="match status" value="1"/>
</dbReference>
<keyword evidence="8" id="KW-0547">Nucleotide-binding</keyword>
<accession>G5IMJ1</accession>
<feature type="domain" description="HAMP" evidence="16">
    <location>
        <begin position="195"/>
        <end position="242"/>
    </location>
</feature>
<dbReference type="GO" id="GO:0005524">
    <property type="term" value="F:ATP binding"/>
    <property type="evidence" value="ECO:0007669"/>
    <property type="project" value="UniProtKB-KW"/>
</dbReference>
<evidence type="ECO:0000256" key="10">
    <source>
        <dbReference type="ARBA" id="ARBA00022840"/>
    </source>
</evidence>
<dbReference type="Gene3D" id="3.30.565.10">
    <property type="entry name" value="Histidine kinase-like ATPase, C-terminal domain"/>
    <property type="match status" value="1"/>
</dbReference>
<dbReference type="SUPFAM" id="SSF103190">
    <property type="entry name" value="Sensory domain-like"/>
    <property type="match status" value="1"/>
</dbReference>
<dbReference type="PATRIC" id="fig|742737.3.peg.4707"/>
<keyword evidence="6" id="KW-0808">Transferase</keyword>
<evidence type="ECO:0000256" key="5">
    <source>
        <dbReference type="ARBA" id="ARBA00022553"/>
    </source>
</evidence>
<organism evidence="17 18">
    <name type="scientific">Hungatella hathewayi WAL-18680</name>
    <dbReference type="NCBI Taxonomy" id="742737"/>
    <lineage>
        <taxon>Bacteria</taxon>
        <taxon>Bacillati</taxon>
        <taxon>Bacillota</taxon>
        <taxon>Clostridia</taxon>
        <taxon>Lachnospirales</taxon>
        <taxon>Lachnospiraceae</taxon>
        <taxon>Hungatella</taxon>
    </lineage>
</organism>
<keyword evidence="5" id="KW-0597">Phosphoprotein</keyword>
<dbReference type="SMART" id="SM00388">
    <property type="entry name" value="HisKA"/>
    <property type="match status" value="1"/>
</dbReference>
<dbReference type="InterPro" id="IPR036890">
    <property type="entry name" value="HATPase_C_sf"/>
</dbReference>
<keyword evidence="13 14" id="KW-0472">Membrane</keyword>
<evidence type="ECO:0000313" key="17">
    <source>
        <dbReference type="EMBL" id="EHI57610.1"/>
    </source>
</evidence>
<keyword evidence="18" id="KW-1185">Reference proteome</keyword>
<gene>
    <name evidence="17" type="ORF">HMPREF9473_04719</name>
</gene>
<dbReference type="SMART" id="SM00387">
    <property type="entry name" value="HATPase_c"/>
    <property type="match status" value="1"/>
</dbReference>
<comment type="subcellular location">
    <subcellularLocation>
        <location evidence="2">Cell membrane</location>
        <topology evidence="2">Multi-pass membrane protein</topology>
    </subcellularLocation>
</comment>
<dbReference type="HOGENOM" id="CLU_000445_89_6_9"/>
<feature type="transmembrane region" description="Helical" evidence="14">
    <location>
        <begin position="166"/>
        <end position="188"/>
    </location>
</feature>
<dbReference type="OrthoDB" id="9813151at2"/>
<proteinExistence type="predicted"/>
<evidence type="ECO:0000256" key="11">
    <source>
        <dbReference type="ARBA" id="ARBA00022989"/>
    </source>
</evidence>
<dbReference type="Pfam" id="PF00672">
    <property type="entry name" value="HAMP"/>
    <property type="match status" value="1"/>
</dbReference>
<dbReference type="EC" id="2.7.13.3" evidence="3"/>
<dbReference type="Gene3D" id="1.10.287.130">
    <property type="match status" value="1"/>
</dbReference>
<dbReference type="CDD" id="cd06225">
    <property type="entry name" value="HAMP"/>
    <property type="match status" value="1"/>
</dbReference>
<evidence type="ECO:0000256" key="6">
    <source>
        <dbReference type="ARBA" id="ARBA00022679"/>
    </source>
</evidence>
<dbReference type="SUPFAM" id="SSF47384">
    <property type="entry name" value="Homodimeric domain of signal transducing histidine kinase"/>
    <property type="match status" value="1"/>
</dbReference>
<keyword evidence="4" id="KW-1003">Cell membrane</keyword>
<dbReference type="Pfam" id="PF02518">
    <property type="entry name" value="HATPase_c"/>
    <property type="match status" value="1"/>
</dbReference>
<dbReference type="CDD" id="cd00075">
    <property type="entry name" value="HATPase"/>
    <property type="match status" value="1"/>
</dbReference>
<dbReference type="InterPro" id="IPR003661">
    <property type="entry name" value="HisK_dim/P_dom"/>
</dbReference>
<feature type="domain" description="Histidine kinase" evidence="15">
    <location>
        <begin position="250"/>
        <end position="466"/>
    </location>
</feature>
<dbReference type="SUPFAM" id="SSF158472">
    <property type="entry name" value="HAMP domain-like"/>
    <property type="match status" value="1"/>
</dbReference>
<evidence type="ECO:0000256" key="8">
    <source>
        <dbReference type="ARBA" id="ARBA00022741"/>
    </source>
</evidence>
<evidence type="ECO:0000256" key="3">
    <source>
        <dbReference type="ARBA" id="ARBA00012438"/>
    </source>
</evidence>
<evidence type="ECO:0000256" key="2">
    <source>
        <dbReference type="ARBA" id="ARBA00004651"/>
    </source>
</evidence>
<sequence>MNHSLYYKFILGYLVFGLLGFIAITTVSSKMTYNHLMEEKAEVLYDEANLIASNYSTVYQGKSIDVASAYPQLEAVAAFTQTEIWVVERKGTIVVDSNHSDKVGTTIQGFDPTSIGNKSYCVGSYYDCFPGEVLSVSAPITGNYNTYGYVIIHLPLSQITAAQNGILNILYISAGIIFALSLIILLVFTQTVYIPLKKITAAANQYAEGNLKYKTELHTHDEMGYLAATLNYMSDGLDQMEEYQHTFIANVSHDFRSPLTSIKGYLEAILDGTIPPEMYEKYLTRVITETERLNKLTQGMLTLNSLDSKGYLSRTNFDINRVIKDTAASFEGTCENKNIMLDLTFSDSIQMVYADMGKIQQVLYNLIDNAIKFSHHDSTIYIRTSIKNEKVFVSVKDTGIGIPKPNQKKIWERFYKSDLSRGKDKKGTGLGLAIVKEIIQSHGENIDCISTEGVGTEFIFSLPRSTNL</sequence>
<evidence type="ECO:0000256" key="14">
    <source>
        <dbReference type="SAM" id="Phobius"/>
    </source>
</evidence>
<comment type="caution">
    <text evidence="17">The sequence shown here is derived from an EMBL/GenBank/DDBJ whole genome shotgun (WGS) entry which is preliminary data.</text>
</comment>
<protein>
    <recommendedName>
        <fullName evidence="3">histidine kinase</fullName>
        <ecNumber evidence="3">2.7.13.3</ecNumber>
    </recommendedName>
</protein>
<dbReference type="InterPro" id="IPR036097">
    <property type="entry name" value="HisK_dim/P_sf"/>
</dbReference>
<evidence type="ECO:0000259" key="16">
    <source>
        <dbReference type="PROSITE" id="PS50885"/>
    </source>
</evidence>
<evidence type="ECO:0000313" key="18">
    <source>
        <dbReference type="Proteomes" id="UP000005384"/>
    </source>
</evidence>
<keyword evidence="11 14" id="KW-1133">Transmembrane helix</keyword>
<evidence type="ECO:0000256" key="13">
    <source>
        <dbReference type="ARBA" id="ARBA00023136"/>
    </source>
</evidence>
<dbReference type="PROSITE" id="PS50109">
    <property type="entry name" value="HIS_KIN"/>
    <property type="match status" value="1"/>
</dbReference>
<name>G5IMJ1_9FIRM</name>
<dbReference type="EMBL" id="ADLN01000120">
    <property type="protein sequence ID" value="EHI57610.1"/>
    <property type="molecule type" value="Genomic_DNA"/>
</dbReference>
<evidence type="ECO:0000256" key="7">
    <source>
        <dbReference type="ARBA" id="ARBA00022692"/>
    </source>
</evidence>
<keyword evidence="10" id="KW-0067">ATP-binding</keyword>
<dbReference type="FunFam" id="1.10.287.130:FF:000001">
    <property type="entry name" value="Two-component sensor histidine kinase"/>
    <property type="match status" value="1"/>
</dbReference>
<evidence type="ECO:0000259" key="15">
    <source>
        <dbReference type="PROSITE" id="PS50109"/>
    </source>
</evidence>
<dbReference type="PANTHER" id="PTHR45528">
    <property type="entry name" value="SENSOR HISTIDINE KINASE CPXA"/>
    <property type="match status" value="1"/>
</dbReference>
<dbReference type="InterPro" id="IPR004358">
    <property type="entry name" value="Sig_transdc_His_kin-like_C"/>
</dbReference>
<evidence type="ECO:0000256" key="12">
    <source>
        <dbReference type="ARBA" id="ARBA00023012"/>
    </source>
</evidence>
<dbReference type="PRINTS" id="PR00344">
    <property type="entry name" value="BCTRLSENSOR"/>
</dbReference>
<evidence type="ECO:0000256" key="4">
    <source>
        <dbReference type="ARBA" id="ARBA00022475"/>
    </source>
</evidence>
<feature type="transmembrane region" description="Helical" evidence="14">
    <location>
        <begin position="6"/>
        <end position="27"/>
    </location>
</feature>
<dbReference type="InterPro" id="IPR005467">
    <property type="entry name" value="His_kinase_dom"/>
</dbReference>
<dbReference type="GO" id="GO:0000155">
    <property type="term" value="F:phosphorelay sensor kinase activity"/>
    <property type="evidence" value="ECO:0007669"/>
    <property type="project" value="InterPro"/>
</dbReference>
<evidence type="ECO:0000256" key="9">
    <source>
        <dbReference type="ARBA" id="ARBA00022777"/>
    </source>
</evidence>
<dbReference type="FunFam" id="3.30.565.10:FF:000006">
    <property type="entry name" value="Sensor histidine kinase WalK"/>
    <property type="match status" value="1"/>
</dbReference>
<dbReference type="InterPro" id="IPR029151">
    <property type="entry name" value="Sensor-like_sf"/>
</dbReference>
<dbReference type="Pfam" id="PF00512">
    <property type="entry name" value="HisKA"/>
    <property type="match status" value="1"/>
</dbReference>
<dbReference type="PANTHER" id="PTHR45528:SF1">
    <property type="entry name" value="SENSOR HISTIDINE KINASE CPXA"/>
    <property type="match status" value="1"/>
</dbReference>
<dbReference type="SUPFAM" id="SSF55874">
    <property type="entry name" value="ATPase domain of HSP90 chaperone/DNA topoisomerase II/histidine kinase"/>
    <property type="match status" value="1"/>
</dbReference>
<dbReference type="Gene3D" id="6.10.340.10">
    <property type="match status" value="1"/>
</dbReference>
<evidence type="ECO:0000256" key="1">
    <source>
        <dbReference type="ARBA" id="ARBA00000085"/>
    </source>
</evidence>